<dbReference type="SUPFAM" id="SSF49452">
    <property type="entry name" value="Starch-binding domain-like"/>
    <property type="match status" value="1"/>
</dbReference>
<dbReference type="PANTHER" id="PTHR43405">
    <property type="entry name" value="GLYCOSYL HYDROLASE DIGH"/>
    <property type="match status" value="1"/>
</dbReference>
<evidence type="ECO:0000259" key="3">
    <source>
        <dbReference type="Pfam" id="PF02638"/>
    </source>
</evidence>
<dbReference type="GO" id="GO:0030246">
    <property type="term" value="F:carbohydrate binding"/>
    <property type="evidence" value="ECO:0007669"/>
    <property type="project" value="InterPro"/>
</dbReference>
<dbReference type="RefSeq" id="WP_167968588.1">
    <property type="nucleotide sequence ID" value="NZ_BHZG01000161.1"/>
</dbReference>
<dbReference type="Proteomes" id="UP000578686">
    <property type="component" value="Unassembled WGS sequence"/>
</dbReference>
<evidence type="ECO:0000256" key="1">
    <source>
        <dbReference type="ARBA" id="ARBA00022729"/>
    </source>
</evidence>
<dbReference type="EMBL" id="JAAVJD010000032">
    <property type="protein sequence ID" value="NJQ05302.1"/>
    <property type="molecule type" value="Genomic_DNA"/>
</dbReference>
<keyword evidence="5" id="KW-1185">Reference proteome</keyword>
<accession>A0A7X6CZB1</accession>
<sequence length="525" mass="57278">MRRILPTLAAGLGLLASSLVFAGPATAAPAEDDRPEQWRSYWVDAFNEGLYTPEQAARTVQDALDINANALIVQVGRRYDCFCNRADYPRTDAAVNPAPYDPLDEIIAQAHAAGLEVHAWVNVNTLWNSTTPPRSPEHVYNQHGPDAEGADRWLNKKYDGTEVQGANVYVDPGHPDVADYIVGAVSSIVSEYDVDGVNLDYIRYPDHNSTTTHSDWGYNDVSVARFQEAAGRTDVPEPDDAEWTDWRRDQVTGLVRKLYLTLWDIDPAARLSVNAITYGNGPQAVGGWENTRTYGEVLQDWVGWLDEGVTDTVMTMNYKRNWQPAQQQMFTEWSEFMADNQMGRQTVNGPGLYLNPVGDSLAQALQALAPTAAGNTVAGWSGYAYANPSSTHVDGSWENRSAERDALTEALTQGPQAPFADPATVPTMGWKDAPSDGHVTGRLAVRGGGVLDQATVTLKPLTNRSEPVTRTADGDGWFGFAHVDPGVYLVSVDLPRGVVGAPVTAVKVDRGEVTEARLGTYVDLR</sequence>
<evidence type="ECO:0000256" key="2">
    <source>
        <dbReference type="SAM" id="SignalP"/>
    </source>
</evidence>
<evidence type="ECO:0000313" key="4">
    <source>
        <dbReference type="EMBL" id="NJQ05302.1"/>
    </source>
</evidence>
<feature type="domain" description="Glycosyl hydrolase-like 10" evidence="3">
    <location>
        <begin position="42"/>
        <end position="321"/>
    </location>
</feature>
<dbReference type="InterPro" id="IPR052177">
    <property type="entry name" value="Divisome_Glycosyl_Hydrolase"/>
</dbReference>
<name>A0A7X6CZB1_9ACTN</name>
<dbReference type="GO" id="GO:0016787">
    <property type="term" value="F:hydrolase activity"/>
    <property type="evidence" value="ECO:0007669"/>
    <property type="project" value="UniProtKB-KW"/>
</dbReference>
<dbReference type="InterPro" id="IPR003790">
    <property type="entry name" value="GHL10"/>
</dbReference>
<keyword evidence="4" id="KW-0378">Hydrolase</keyword>
<proteinExistence type="predicted"/>
<protein>
    <submittedName>
        <fullName evidence="4">Family 10 glycosylhydrolase</fullName>
    </submittedName>
</protein>
<dbReference type="PANTHER" id="PTHR43405:SF1">
    <property type="entry name" value="GLYCOSYL HYDROLASE DIGH"/>
    <property type="match status" value="1"/>
</dbReference>
<dbReference type="SUPFAM" id="SSF51445">
    <property type="entry name" value="(Trans)glycosidases"/>
    <property type="match status" value="1"/>
</dbReference>
<feature type="signal peptide" evidence="2">
    <location>
        <begin position="1"/>
        <end position="22"/>
    </location>
</feature>
<organism evidence="4 5">
    <name type="scientific">Streptomyces lonarensis</name>
    <dbReference type="NCBI Taxonomy" id="700599"/>
    <lineage>
        <taxon>Bacteria</taxon>
        <taxon>Bacillati</taxon>
        <taxon>Actinomycetota</taxon>
        <taxon>Actinomycetes</taxon>
        <taxon>Kitasatosporales</taxon>
        <taxon>Streptomycetaceae</taxon>
        <taxon>Streptomyces</taxon>
    </lineage>
</organism>
<feature type="chain" id="PRO_5039126014" evidence="2">
    <location>
        <begin position="23"/>
        <end position="525"/>
    </location>
</feature>
<dbReference type="Gene3D" id="3.20.20.80">
    <property type="entry name" value="Glycosidases"/>
    <property type="match status" value="1"/>
</dbReference>
<dbReference type="InterPro" id="IPR017853">
    <property type="entry name" value="GH"/>
</dbReference>
<gene>
    <name evidence="4" type="ORF">HCN56_06860</name>
</gene>
<dbReference type="AlphaFoldDB" id="A0A7X6CZB1"/>
<evidence type="ECO:0000313" key="5">
    <source>
        <dbReference type="Proteomes" id="UP000578686"/>
    </source>
</evidence>
<dbReference type="Pfam" id="PF02638">
    <property type="entry name" value="GHL10"/>
    <property type="match status" value="1"/>
</dbReference>
<dbReference type="InterPro" id="IPR013784">
    <property type="entry name" value="Carb-bd-like_fold"/>
</dbReference>
<comment type="caution">
    <text evidence="4">The sequence shown here is derived from an EMBL/GenBank/DDBJ whole genome shotgun (WGS) entry which is preliminary data.</text>
</comment>
<reference evidence="4 5" key="1">
    <citation type="submission" date="2020-03" db="EMBL/GenBank/DDBJ databases">
        <title>Draft genome of Streptomyces sp. ventii, isolated from the Axial Seamount in the Pacific Ocean, and resequencing of the two type strains Streptomyces lonarensis strain NCL 716 and Streptomyces bohaiensis strain 11A07.</title>
        <authorList>
            <person name="Loughran R.M."/>
            <person name="Pfannmuller K.M."/>
            <person name="Wasson B.J."/>
            <person name="Deadmond M.C."/>
            <person name="Paddock B.E."/>
            <person name="Koyack M.J."/>
            <person name="Gallegos D.A."/>
            <person name="Mitchell E.A."/>
            <person name="Ushijima B."/>
            <person name="Saw J.H."/>
            <person name="Mcphail K.L."/>
            <person name="Videau P."/>
        </authorList>
    </citation>
    <scope>NUCLEOTIDE SEQUENCE [LARGE SCALE GENOMIC DNA]</scope>
    <source>
        <strain evidence="4 5">NCL716</strain>
    </source>
</reference>
<keyword evidence="1 2" id="KW-0732">Signal</keyword>